<dbReference type="EMBL" id="JARPOI010000009">
    <property type="protein sequence ID" value="KAJ9171266.1"/>
    <property type="molecule type" value="Genomic_DNA"/>
</dbReference>
<sequence>MQRKREGRNDFFGMGDPFVNFRGFGMMPSLFGGRDPFDDPFFTHPFRSKFSSSFTCDALHANGTKAVVVEELISDDEGEKEKDIHIGSGEEPSIEHPEEDLEDLAEKKSKNVNHRRDYNNIEGTKPQAHNFSFQTCKVTYGGVDGAYYTSTKTRRAGNDGGHSITRKLNPDSKVDTMQTLHNLNEDELAGFEEAWNGNVKGQWLGSSNQFDFNGSSTSEQKERATWGGWALPTVQNPRNTGATSAGKGKKVIRINIE</sequence>
<evidence type="ECO:0008006" key="8">
    <source>
        <dbReference type="Google" id="ProtNLM"/>
    </source>
</evidence>
<evidence type="ECO:0000313" key="7">
    <source>
        <dbReference type="Proteomes" id="UP001174677"/>
    </source>
</evidence>
<feature type="region of interest" description="Disordered" evidence="5">
    <location>
        <begin position="74"/>
        <end position="100"/>
    </location>
</feature>
<evidence type="ECO:0000256" key="1">
    <source>
        <dbReference type="ARBA" id="ARBA00004496"/>
    </source>
</evidence>
<comment type="subcellular location">
    <subcellularLocation>
        <location evidence="1">Cytoplasm</location>
    </subcellularLocation>
</comment>
<evidence type="ECO:0000256" key="2">
    <source>
        <dbReference type="ARBA" id="ARBA00008332"/>
    </source>
</evidence>
<accession>A0ABQ9LTI1</accession>
<dbReference type="InterPro" id="IPR019376">
    <property type="entry name" value="Myeloid_leukemia_factor"/>
</dbReference>
<dbReference type="PANTHER" id="PTHR13105">
    <property type="entry name" value="MYELOID LEUKEMIA FACTOR"/>
    <property type="match status" value="1"/>
</dbReference>
<evidence type="ECO:0000313" key="6">
    <source>
        <dbReference type="EMBL" id="KAJ9171266.1"/>
    </source>
</evidence>
<evidence type="ECO:0000256" key="5">
    <source>
        <dbReference type="SAM" id="MobiDB-lite"/>
    </source>
</evidence>
<name>A0ABQ9LTI1_HEVBR</name>
<evidence type="ECO:0000256" key="4">
    <source>
        <dbReference type="ARBA" id="ARBA00022553"/>
    </source>
</evidence>
<reference evidence="6" key="1">
    <citation type="journal article" date="2023" name="Plant Biotechnol. J.">
        <title>Chromosome-level wild Hevea brasiliensis genome provides new tools for genomic-assisted breeding and valuable loci to elevate rubber yield.</title>
        <authorList>
            <person name="Cheng H."/>
            <person name="Song X."/>
            <person name="Hu Y."/>
            <person name="Wu T."/>
            <person name="Yang Q."/>
            <person name="An Z."/>
            <person name="Feng S."/>
            <person name="Deng Z."/>
            <person name="Wu W."/>
            <person name="Zeng X."/>
            <person name="Tu M."/>
            <person name="Wang X."/>
            <person name="Huang H."/>
        </authorList>
    </citation>
    <scope>NUCLEOTIDE SEQUENCE</scope>
    <source>
        <strain evidence="6">MT/VB/25A 57/8</strain>
    </source>
</reference>
<organism evidence="6 7">
    <name type="scientific">Hevea brasiliensis</name>
    <name type="common">Para rubber tree</name>
    <name type="synonym">Siphonia brasiliensis</name>
    <dbReference type="NCBI Taxonomy" id="3981"/>
    <lineage>
        <taxon>Eukaryota</taxon>
        <taxon>Viridiplantae</taxon>
        <taxon>Streptophyta</taxon>
        <taxon>Embryophyta</taxon>
        <taxon>Tracheophyta</taxon>
        <taxon>Spermatophyta</taxon>
        <taxon>Magnoliopsida</taxon>
        <taxon>eudicotyledons</taxon>
        <taxon>Gunneridae</taxon>
        <taxon>Pentapetalae</taxon>
        <taxon>rosids</taxon>
        <taxon>fabids</taxon>
        <taxon>Malpighiales</taxon>
        <taxon>Euphorbiaceae</taxon>
        <taxon>Crotonoideae</taxon>
        <taxon>Micrandreae</taxon>
        <taxon>Hevea</taxon>
    </lineage>
</organism>
<gene>
    <name evidence="6" type="ORF">P3X46_014656</name>
</gene>
<keyword evidence="4" id="KW-0597">Phosphoprotein</keyword>
<dbReference type="Proteomes" id="UP001174677">
    <property type="component" value="Chromosome 9"/>
</dbReference>
<evidence type="ECO:0000256" key="3">
    <source>
        <dbReference type="ARBA" id="ARBA00022490"/>
    </source>
</evidence>
<comment type="similarity">
    <text evidence="2">Belongs to the MLF family.</text>
</comment>
<comment type="caution">
    <text evidence="6">The sequence shown here is derived from an EMBL/GenBank/DDBJ whole genome shotgun (WGS) entry which is preliminary data.</text>
</comment>
<keyword evidence="3" id="KW-0963">Cytoplasm</keyword>
<protein>
    <recommendedName>
        <fullName evidence="8">Myeloid leukemia factor</fullName>
    </recommendedName>
</protein>
<keyword evidence="7" id="KW-1185">Reference proteome</keyword>
<proteinExistence type="inferred from homology"/>